<feature type="non-terminal residue" evidence="2">
    <location>
        <position position="56"/>
    </location>
</feature>
<organism evidence="2">
    <name type="scientific">Eremomyces bilateralis CBS 781.70</name>
    <dbReference type="NCBI Taxonomy" id="1392243"/>
    <lineage>
        <taxon>Eukaryota</taxon>
        <taxon>Fungi</taxon>
        <taxon>Dikarya</taxon>
        <taxon>Ascomycota</taxon>
        <taxon>Pezizomycotina</taxon>
        <taxon>Dothideomycetes</taxon>
        <taxon>Dothideomycetes incertae sedis</taxon>
        <taxon>Eremomycetales</taxon>
        <taxon>Eremomycetaceae</taxon>
        <taxon>Eremomyces</taxon>
    </lineage>
</organism>
<proteinExistence type="predicted"/>
<reference evidence="4" key="3">
    <citation type="submission" date="2025-04" db="UniProtKB">
        <authorList>
            <consortium name="RefSeq"/>
        </authorList>
    </citation>
    <scope>IDENTIFICATION</scope>
    <source>
        <strain evidence="4">CBS 781.70</strain>
    </source>
</reference>
<dbReference type="GO" id="GO:0016747">
    <property type="term" value="F:acyltransferase activity, transferring groups other than amino-acyl groups"/>
    <property type="evidence" value="ECO:0007669"/>
    <property type="project" value="InterPro"/>
</dbReference>
<dbReference type="InterPro" id="IPR000182">
    <property type="entry name" value="GNAT_dom"/>
</dbReference>
<reference evidence="4" key="2">
    <citation type="submission" date="2020-04" db="EMBL/GenBank/DDBJ databases">
        <authorList>
            <consortium name="NCBI Genome Project"/>
        </authorList>
    </citation>
    <scope>NUCLEOTIDE SEQUENCE</scope>
    <source>
        <strain evidence="4">CBS 781.70</strain>
    </source>
</reference>
<name>A0A6G1G4U0_9PEZI</name>
<dbReference type="PANTHER" id="PTHR42791:SF1">
    <property type="entry name" value="N-ACETYLTRANSFERASE DOMAIN-CONTAINING PROTEIN"/>
    <property type="match status" value="1"/>
</dbReference>
<dbReference type="OrthoDB" id="2115692at2759"/>
<dbReference type="GeneID" id="54416019"/>
<dbReference type="InterPro" id="IPR052523">
    <property type="entry name" value="Trichothecene_AcTrans"/>
</dbReference>
<feature type="domain" description="N-acetyltransferase" evidence="1">
    <location>
        <begin position="1"/>
        <end position="56"/>
    </location>
</feature>
<keyword evidence="3" id="KW-1185">Reference proteome</keyword>
<dbReference type="Pfam" id="PF00583">
    <property type="entry name" value="Acetyltransf_1"/>
    <property type="match status" value="1"/>
</dbReference>
<gene>
    <name evidence="2 4" type="ORF">P152DRAFT_367512</name>
</gene>
<evidence type="ECO:0000313" key="2">
    <source>
        <dbReference type="EMBL" id="KAF1812936.1"/>
    </source>
</evidence>
<dbReference type="PROSITE" id="PS51186">
    <property type="entry name" value="GNAT"/>
    <property type="match status" value="1"/>
</dbReference>
<protein>
    <recommendedName>
        <fullName evidence="1">N-acetyltransferase domain-containing protein</fullName>
    </recommendedName>
</protein>
<dbReference type="Gene3D" id="3.40.630.30">
    <property type="match status" value="1"/>
</dbReference>
<dbReference type="InterPro" id="IPR016181">
    <property type="entry name" value="Acyl_CoA_acyltransferase"/>
</dbReference>
<feature type="non-terminal residue" evidence="2">
    <location>
        <position position="1"/>
    </location>
</feature>
<accession>A0A6G1G4U0</accession>
<dbReference type="Proteomes" id="UP000504638">
    <property type="component" value="Unplaced"/>
</dbReference>
<dbReference type="PANTHER" id="PTHR42791">
    <property type="entry name" value="GNAT FAMILY ACETYLTRANSFERASE"/>
    <property type="match status" value="1"/>
</dbReference>
<sequence>LAVDPAFKGRGIASKLVKWGTDRADGDGLPAYLESTPAAVGVYERLGFKVQRRLSV</sequence>
<reference evidence="2 4" key="1">
    <citation type="submission" date="2020-01" db="EMBL/GenBank/DDBJ databases">
        <authorList>
            <consortium name="DOE Joint Genome Institute"/>
            <person name="Haridas S."/>
            <person name="Albert R."/>
            <person name="Binder M."/>
            <person name="Bloem J."/>
            <person name="Labutti K."/>
            <person name="Salamov A."/>
            <person name="Andreopoulos B."/>
            <person name="Baker S.E."/>
            <person name="Barry K."/>
            <person name="Bills G."/>
            <person name="Bluhm B.H."/>
            <person name="Cannon C."/>
            <person name="Castanera R."/>
            <person name="Culley D.E."/>
            <person name="Daum C."/>
            <person name="Ezra D."/>
            <person name="Gonzalez J.B."/>
            <person name="Henrissat B."/>
            <person name="Kuo A."/>
            <person name="Liang C."/>
            <person name="Lipzen A."/>
            <person name="Lutzoni F."/>
            <person name="Magnuson J."/>
            <person name="Mondo S."/>
            <person name="Nolan M."/>
            <person name="Ohm R."/>
            <person name="Pangilinan J."/>
            <person name="Park H.-J."/>
            <person name="Ramirez L."/>
            <person name="Alfaro M."/>
            <person name="Sun H."/>
            <person name="Tritt A."/>
            <person name="Yoshinaga Y."/>
            <person name="Zwiers L.-H."/>
            <person name="Turgeon B.G."/>
            <person name="Goodwin S.B."/>
            <person name="Spatafora J.W."/>
            <person name="Crous P.W."/>
            <person name="Grigoriev I.V."/>
        </authorList>
    </citation>
    <scope>NUCLEOTIDE SEQUENCE</scope>
    <source>
        <strain evidence="2 4">CBS 781.70</strain>
    </source>
</reference>
<dbReference type="EMBL" id="ML975156">
    <property type="protein sequence ID" value="KAF1812936.1"/>
    <property type="molecule type" value="Genomic_DNA"/>
</dbReference>
<dbReference type="CDD" id="cd04301">
    <property type="entry name" value="NAT_SF"/>
    <property type="match status" value="1"/>
</dbReference>
<dbReference type="RefSeq" id="XP_033534567.1">
    <property type="nucleotide sequence ID" value="XM_033675449.1"/>
</dbReference>
<dbReference type="AlphaFoldDB" id="A0A6G1G4U0"/>
<evidence type="ECO:0000259" key="1">
    <source>
        <dbReference type="PROSITE" id="PS51186"/>
    </source>
</evidence>
<evidence type="ECO:0000313" key="3">
    <source>
        <dbReference type="Proteomes" id="UP000504638"/>
    </source>
</evidence>
<evidence type="ECO:0000313" key="4">
    <source>
        <dbReference type="RefSeq" id="XP_033534567.1"/>
    </source>
</evidence>
<dbReference type="SUPFAM" id="SSF55729">
    <property type="entry name" value="Acyl-CoA N-acyltransferases (Nat)"/>
    <property type="match status" value="1"/>
</dbReference>